<reference evidence="2 3" key="1">
    <citation type="journal article" date="2018" name="Gigascience">
        <title>Genomes of trombidid mites reveal novel predicted allergens and laterally-transferred genes associated with secondary metabolism.</title>
        <authorList>
            <person name="Dong X."/>
            <person name="Chaisiri K."/>
            <person name="Xia D."/>
            <person name="Armstrong S.D."/>
            <person name="Fang Y."/>
            <person name="Donnelly M.J."/>
            <person name="Kadowaki T."/>
            <person name="McGarry J.W."/>
            <person name="Darby A.C."/>
            <person name="Makepeace B.L."/>
        </authorList>
    </citation>
    <scope>NUCLEOTIDE SEQUENCE [LARGE SCALE GENOMIC DNA]</scope>
    <source>
        <strain evidence="2">UoL-UT</strain>
    </source>
</reference>
<sequence length="319" mass="36375">MPTLIDYIFYFIILFSELIINPVRHFFKIGYCKASQRLDGQIAVISDANSSIGKAVAIRLAQSGRFSNSLIKHLKRFFLKIGAKVVLACSDMAQGERTYYEIKWRVANATLALMYLDLSSFKSVRNFSNKMKNQFEKIDILVNCSQVSSSAYIKTEDDFEIHFANNYLSHFLLTMLLLDSLKRSECAKVINITSIHHLLGKMHFDDISLKTNYGSSKAFNQSQLAQVLFTKELAKRCSSVSVFAVDPGFVASYESVSLYKLVANFRLCAALKHCTKTILLRTPFQGAQTIFHCIFDQNTDKHSGKYFRYVIKVIFIYND</sequence>
<dbReference type="SUPFAM" id="SSF51735">
    <property type="entry name" value="NAD(P)-binding Rossmann-fold domains"/>
    <property type="match status" value="1"/>
</dbReference>
<dbReference type="Pfam" id="PF00106">
    <property type="entry name" value="adh_short"/>
    <property type="match status" value="1"/>
</dbReference>
<dbReference type="STRING" id="299467.A0A443S845"/>
<name>A0A443S845_9ACAR</name>
<keyword evidence="1" id="KW-0560">Oxidoreductase</keyword>
<organism evidence="2 3">
    <name type="scientific">Leptotrombidium deliense</name>
    <dbReference type="NCBI Taxonomy" id="299467"/>
    <lineage>
        <taxon>Eukaryota</taxon>
        <taxon>Metazoa</taxon>
        <taxon>Ecdysozoa</taxon>
        <taxon>Arthropoda</taxon>
        <taxon>Chelicerata</taxon>
        <taxon>Arachnida</taxon>
        <taxon>Acari</taxon>
        <taxon>Acariformes</taxon>
        <taxon>Trombidiformes</taxon>
        <taxon>Prostigmata</taxon>
        <taxon>Anystina</taxon>
        <taxon>Parasitengona</taxon>
        <taxon>Trombiculoidea</taxon>
        <taxon>Trombiculidae</taxon>
        <taxon>Leptotrombidium</taxon>
    </lineage>
</organism>
<dbReference type="Gene3D" id="3.40.50.720">
    <property type="entry name" value="NAD(P)-binding Rossmann-like Domain"/>
    <property type="match status" value="1"/>
</dbReference>
<dbReference type="OrthoDB" id="6411518at2759"/>
<keyword evidence="3" id="KW-1185">Reference proteome</keyword>
<dbReference type="EMBL" id="NCKV01006060">
    <property type="protein sequence ID" value="RWS23683.1"/>
    <property type="molecule type" value="Genomic_DNA"/>
</dbReference>
<gene>
    <name evidence="2" type="ORF">B4U80_10761</name>
</gene>
<evidence type="ECO:0000313" key="2">
    <source>
        <dbReference type="EMBL" id="RWS23683.1"/>
    </source>
</evidence>
<dbReference type="VEuPathDB" id="VectorBase:LDEU008357"/>
<proteinExistence type="predicted"/>
<dbReference type="InterPro" id="IPR036291">
    <property type="entry name" value="NAD(P)-bd_dom_sf"/>
</dbReference>
<dbReference type="InterPro" id="IPR002347">
    <property type="entry name" value="SDR_fam"/>
</dbReference>
<dbReference type="GO" id="GO:0016491">
    <property type="term" value="F:oxidoreductase activity"/>
    <property type="evidence" value="ECO:0007669"/>
    <property type="project" value="UniProtKB-KW"/>
</dbReference>
<protein>
    <submittedName>
        <fullName evidence="2">Retinol dehydrogenase 13-like protein</fullName>
    </submittedName>
</protein>
<evidence type="ECO:0000313" key="3">
    <source>
        <dbReference type="Proteomes" id="UP000288716"/>
    </source>
</evidence>
<dbReference type="PANTHER" id="PTHR43157:SF54">
    <property type="entry name" value="RETINOL DEHYDROGENASE 12-LIKE ISOFORM X1-RELATED"/>
    <property type="match status" value="1"/>
</dbReference>
<evidence type="ECO:0000256" key="1">
    <source>
        <dbReference type="ARBA" id="ARBA00023002"/>
    </source>
</evidence>
<comment type="caution">
    <text evidence="2">The sequence shown here is derived from an EMBL/GenBank/DDBJ whole genome shotgun (WGS) entry which is preliminary data.</text>
</comment>
<dbReference type="PANTHER" id="PTHR43157">
    <property type="entry name" value="PHOSPHATIDYLINOSITOL-GLYCAN BIOSYNTHESIS CLASS F PROTEIN-RELATED"/>
    <property type="match status" value="1"/>
</dbReference>
<accession>A0A443S845</accession>
<dbReference type="PRINTS" id="PR00081">
    <property type="entry name" value="GDHRDH"/>
</dbReference>
<dbReference type="Proteomes" id="UP000288716">
    <property type="component" value="Unassembled WGS sequence"/>
</dbReference>
<dbReference type="AlphaFoldDB" id="A0A443S845"/>